<dbReference type="GO" id="GO:0016757">
    <property type="term" value="F:glycosyltransferase activity"/>
    <property type="evidence" value="ECO:0007669"/>
    <property type="project" value="TreeGrafter"/>
</dbReference>
<dbReference type="Proteomes" id="UP000813215">
    <property type="component" value="Unassembled WGS sequence"/>
</dbReference>
<evidence type="ECO:0000313" key="2">
    <source>
        <dbReference type="EMBL" id="MBW4432388.1"/>
    </source>
</evidence>
<comment type="caution">
    <text evidence="2">The sequence shown here is derived from an EMBL/GenBank/DDBJ whole genome shotgun (WGS) entry which is preliminary data.</text>
</comment>
<accession>A0A9E3LTA6</accession>
<dbReference type="Gene3D" id="3.40.50.2000">
    <property type="entry name" value="Glycogen Phosphorylase B"/>
    <property type="match status" value="2"/>
</dbReference>
<dbReference type="EMBL" id="JAHHHW010000085">
    <property type="protein sequence ID" value="MBW4432388.1"/>
    <property type="molecule type" value="Genomic_DNA"/>
</dbReference>
<name>A0A9E3LTA6_9NOST</name>
<reference evidence="2" key="2">
    <citation type="journal article" date="2022" name="Microbiol. Resour. Announc.">
        <title>Metagenome Sequencing to Explore Phylogenomics of Terrestrial Cyanobacteria.</title>
        <authorList>
            <person name="Ward R.D."/>
            <person name="Stajich J.E."/>
            <person name="Johansen J.R."/>
            <person name="Huntemann M."/>
            <person name="Clum A."/>
            <person name="Foster B."/>
            <person name="Foster B."/>
            <person name="Roux S."/>
            <person name="Palaniappan K."/>
            <person name="Varghese N."/>
            <person name="Mukherjee S."/>
            <person name="Reddy T.B.K."/>
            <person name="Daum C."/>
            <person name="Copeland A."/>
            <person name="Chen I.A."/>
            <person name="Ivanova N.N."/>
            <person name="Kyrpides N.C."/>
            <person name="Shapiro N."/>
            <person name="Eloe-Fadrosh E.A."/>
            <person name="Pietrasiak N."/>
        </authorList>
    </citation>
    <scope>NUCLEOTIDE SEQUENCE</scope>
    <source>
        <strain evidence="2">HA4357-MV3</strain>
    </source>
</reference>
<dbReference type="SUPFAM" id="SSF53756">
    <property type="entry name" value="UDP-Glycosyltransferase/glycogen phosphorylase"/>
    <property type="match status" value="1"/>
</dbReference>
<sequence length="423" mass="47418">MNILMLSSNFPYPSTRGGTQVRTFNLLKYLCQRHAVTLVTQREADVTDAEITELQNWLSNLVVFNRPPDFGTNGGIVKKFQRFTNFLREGIPPSVLNRYSVEMQEWIDNFVQAGKCDVITCEHSANEIYIKPHFKKQVRTIVNVHSSVYGTCRNQLEIGISENPWRDRINLPLLRHYEQRYCSKFSAIAVTTQEDKIQLQQFNPDAEISVIPNGVDLESFPNRITDPGGHHLVFIGAMDNLANIDAVCFFSNEVLPKVQQRYPDATFDIVGSRPVPEVLALQAKPGITVTGRVPSMVEYLHKSTVCVVPMRTGFGIKNKTLEAMAAGVPIVASDRGLEGLAVDGANVPLTALRANHPAEYISAISHLFSNSQLRDELSCNGRKLIENEFTWESAGKCYEQICIDKLELEYKGVEGKTIKNQLA</sequence>
<reference evidence="2" key="1">
    <citation type="submission" date="2021-05" db="EMBL/GenBank/DDBJ databases">
        <authorList>
            <person name="Pietrasiak N."/>
            <person name="Ward R."/>
            <person name="Stajich J.E."/>
            <person name="Kurbessoian T."/>
        </authorList>
    </citation>
    <scope>NUCLEOTIDE SEQUENCE</scope>
    <source>
        <strain evidence="2">HA4357-MV3</strain>
    </source>
</reference>
<evidence type="ECO:0000313" key="3">
    <source>
        <dbReference type="Proteomes" id="UP000813215"/>
    </source>
</evidence>
<feature type="domain" description="Glycosyltransferase subfamily 4-like N-terminal" evidence="1">
    <location>
        <begin position="17"/>
        <end position="218"/>
    </location>
</feature>
<gene>
    <name evidence="2" type="ORF">KME28_11810</name>
</gene>
<dbReference type="InterPro" id="IPR028098">
    <property type="entry name" value="Glyco_trans_4-like_N"/>
</dbReference>
<dbReference type="Pfam" id="PF13692">
    <property type="entry name" value="Glyco_trans_1_4"/>
    <property type="match status" value="1"/>
</dbReference>
<dbReference type="AlphaFoldDB" id="A0A9E3LTA6"/>
<evidence type="ECO:0000259" key="1">
    <source>
        <dbReference type="Pfam" id="PF13439"/>
    </source>
</evidence>
<dbReference type="PANTHER" id="PTHR12526:SF600">
    <property type="entry name" value="GLYCOSYL TRANSFERASE GROUP 1"/>
    <property type="match status" value="1"/>
</dbReference>
<proteinExistence type="predicted"/>
<organism evidence="2 3">
    <name type="scientific">Pelatocladus maniniholoensis HA4357-MV3</name>
    <dbReference type="NCBI Taxonomy" id="1117104"/>
    <lineage>
        <taxon>Bacteria</taxon>
        <taxon>Bacillati</taxon>
        <taxon>Cyanobacteriota</taxon>
        <taxon>Cyanophyceae</taxon>
        <taxon>Nostocales</taxon>
        <taxon>Nostocaceae</taxon>
        <taxon>Pelatocladus</taxon>
    </lineage>
</organism>
<protein>
    <submittedName>
        <fullName evidence="2">Glycosyltransferase family 4 protein</fullName>
    </submittedName>
</protein>
<dbReference type="PANTHER" id="PTHR12526">
    <property type="entry name" value="GLYCOSYLTRANSFERASE"/>
    <property type="match status" value="1"/>
</dbReference>
<dbReference type="CDD" id="cd03801">
    <property type="entry name" value="GT4_PimA-like"/>
    <property type="match status" value="1"/>
</dbReference>
<dbReference type="Pfam" id="PF13439">
    <property type="entry name" value="Glyco_transf_4"/>
    <property type="match status" value="1"/>
</dbReference>